<name>A0A173MEL4_9BACT</name>
<sequence>MSPKLLFVACLSFITLSCNNAASSFKVAVDSIVPVMDTAKGGYQYDRIHDSLRIKQEQDSFHAMKPIATFYSDKAGLAFDKLVAAVIDTTGLTKTPVAFSDTSIITYNKDRTPVYECQILRNQQFVIKLIKTTTTDNITTSHLYINGREQRQGIEIDTSLSNEDHLFRLTFTPNNCQIITLGSNRYLLLNGFIEKCNGRGCGVRYYIVHNPTLHKTIILEQLRSEVVFGRNTHENTLAFLRMTSRLTYDHQFQCFLFSGEAFYLDYHGNTHPYNNNLHQQYGFTAYSKESEDTLLLTNGNLRSTQ</sequence>
<gene>
    <name evidence="2" type="ORF">SAMN05421788_10637</name>
</gene>
<reference evidence="3" key="1">
    <citation type="submission" date="2017-01" db="EMBL/GenBank/DDBJ databases">
        <authorList>
            <person name="Varghese N."/>
            <person name="Submissions S."/>
        </authorList>
    </citation>
    <scope>NUCLEOTIDE SEQUENCE [LARGE SCALE GENOMIC DNA]</scope>
    <source>
        <strain evidence="3">DSM 21054</strain>
    </source>
</reference>
<keyword evidence="1" id="KW-0732">Signal</keyword>
<proteinExistence type="predicted"/>
<evidence type="ECO:0000313" key="3">
    <source>
        <dbReference type="Proteomes" id="UP000186917"/>
    </source>
</evidence>
<dbReference type="AlphaFoldDB" id="A0A173MEL4"/>
<feature type="chain" id="PRO_5030022845" evidence="1">
    <location>
        <begin position="22"/>
        <end position="305"/>
    </location>
</feature>
<organism evidence="2 3">
    <name type="scientific">Filimonas lacunae</name>
    <dbReference type="NCBI Taxonomy" id="477680"/>
    <lineage>
        <taxon>Bacteria</taxon>
        <taxon>Pseudomonadati</taxon>
        <taxon>Bacteroidota</taxon>
        <taxon>Chitinophagia</taxon>
        <taxon>Chitinophagales</taxon>
        <taxon>Chitinophagaceae</taxon>
        <taxon>Filimonas</taxon>
    </lineage>
</organism>
<dbReference type="EMBL" id="FTOR01000006">
    <property type="protein sequence ID" value="SIT23938.1"/>
    <property type="molecule type" value="Genomic_DNA"/>
</dbReference>
<evidence type="ECO:0000313" key="2">
    <source>
        <dbReference type="EMBL" id="SIT23938.1"/>
    </source>
</evidence>
<protein>
    <submittedName>
        <fullName evidence="2">Uncharacterized protein</fullName>
    </submittedName>
</protein>
<keyword evidence="3" id="KW-1185">Reference proteome</keyword>
<dbReference type="PROSITE" id="PS51257">
    <property type="entry name" value="PROKAR_LIPOPROTEIN"/>
    <property type="match status" value="1"/>
</dbReference>
<accession>A0A173MEL4</accession>
<feature type="signal peptide" evidence="1">
    <location>
        <begin position="1"/>
        <end position="21"/>
    </location>
</feature>
<dbReference type="KEGG" id="fln:FLA_1975"/>
<evidence type="ECO:0000256" key="1">
    <source>
        <dbReference type="SAM" id="SignalP"/>
    </source>
</evidence>
<dbReference type="Proteomes" id="UP000186917">
    <property type="component" value="Unassembled WGS sequence"/>
</dbReference>
<dbReference type="RefSeq" id="WP_076380260.1">
    <property type="nucleotide sequence ID" value="NZ_AP017422.1"/>
</dbReference>